<evidence type="ECO:0000256" key="4">
    <source>
        <dbReference type="ARBA" id="ARBA00022737"/>
    </source>
</evidence>
<dbReference type="PANTHER" id="PTHR15651:SF7">
    <property type="entry name" value="ARMADILLO REPEAT-CONTAINING PROTEIN 8"/>
    <property type="match status" value="1"/>
</dbReference>
<evidence type="ECO:0000256" key="5">
    <source>
        <dbReference type="ARBA" id="ARBA00023242"/>
    </source>
</evidence>
<dbReference type="SUPFAM" id="SSF48371">
    <property type="entry name" value="ARM repeat"/>
    <property type="match status" value="1"/>
</dbReference>
<dbReference type="Gene3D" id="1.25.10.10">
    <property type="entry name" value="Leucine-rich Repeat Variant"/>
    <property type="match status" value="1"/>
</dbReference>
<evidence type="ECO:0000256" key="3">
    <source>
        <dbReference type="ARBA" id="ARBA00022490"/>
    </source>
</evidence>
<keyword evidence="5" id="KW-0539">Nucleus</keyword>
<dbReference type="GO" id="GO:0043161">
    <property type="term" value="P:proteasome-mediated ubiquitin-dependent protein catabolic process"/>
    <property type="evidence" value="ECO:0007669"/>
    <property type="project" value="TreeGrafter"/>
</dbReference>
<dbReference type="GO" id="GO:0034657">
    <property type="term" value="C:GID complex"/>
    <property type="evidence" value="ECO:0007669"/>
    <property type="project" value="TreeGrafter"/>
</dbReference>
<dbReference type="AlphaFoldDB" id="A0A1V2LCX5"/>
<dbReference type="VEuPathDB" id="FungiDB:BON22_0580"/>
<dbReference type="EMBL" id="MPUK01000001">
    <property type="protein sequence ID" value="ONH69723.1"/>
    <property type="molecule type" value="Genomic_DNA"/>
</dbReference>
<name>A0A1V2LCX5_CYBFA</name>
<comment type="caution">
    <text evidence="6">The sequence shown here is derived from an EMBL/GenBank/DDBJ whole genome shotgun (WGS) entry which is preliminary data.</text>
</comment>
<dbReference type="InterPro" id="IPR016024">
    <property type="entry name" value="ARM-type_fold"/>
</dbReference>
<proteinExistence type="predicted"/>
<gene>
    <name evidence="6" type="ORF">BON22_0580</name>
</gene>
<dbReference type="GO" id="GO:0005737">
    <property type="term" value="C:cytoplasm"/>
    <property type="evidence" value="ECO:0007669"/>
    <property type="project" value="UniProtKB-SubCell"/>
</dbReference>
<keyword evidence="3" id="KW-0963">Cytoplasm</keyword>
<evidence type="ECO:0000256" key="1">
    <source>
        <dbReference type="ARBA" id="ARBA00004123"/>
    </source>
</evidence>
<evidence type="ECO:0000313" key="6">
    <source>
        <dbReference type="EMBL" id="ONH69723.1"/>
    </source>
</evidence>
<keyword evidence="7" id="KW-1185">Reference proteome</keyword>
<dbReference type="Proteomes" id="UP000189513">
    <property type="component" value="Unassembled WGS sequence"/>
</dbReference>
<dbReference type="PANTHER" id="PTHR15651">
    <property type="entry name" value="ARMADILLO REPEAT-CONTAINING PROTEIN 8"/>
    <property type="match status" value="1"/>
</dbReference>
<accession>A0A1V2LCX5</accession>
<dbReference type="GO" id="GO:0005634">
    <property type="term" value="C:nucleus"/>
    <property type="evidence" value="ECO:0007669"/>
    <property type="project" value="UniProtKB-SubCell"/>
</dbReference>
<keyword evidence="4" id="KW-0677">Repeat</keyword>
<sequence>MIQPNIVVYRSQLNISRKFNPLDILSKLSLNFDFVNDFLLNCSVISKFCEMVNKIAKTPLDNLALTKLDNMGSVFLILSSLTAVKESNRTAILSDDMIHAIEKVLELHTTQLKQYLESPGSIDDDLLLTSNHLAASACNLLRSLSRSVATLRTHLKETQTITFLLETIAIPEQDLVNAFVNNSALLQNELLLKTVTLAIISNVVLDFSPLRKALINGGLVDSIAALLHNTENVNILLNSLWVFRHIIYNEKVDARERYMGPVGLDRLVELCDHPSHDVQEMSFNVLRNLSTSSDLHVRQLLNFFNKEKSTDEDKRQSWLNFLLGKMEDNSMHDSKNEDMLESIVYIVVHISATSEDLRDLIVRNRRLMLHIKDLLLNCQSNSIRLACVWVIINLTWVDNIQQRSGERAHVFGLRSDVEVEDNSDANVDVDADADVDADTGDDNDVVGERISGSNRLRDLRALRNRASGRNTIGHGVDDRVSKLTGMGFLDVLGSLSRSVDNLDLKERLKVAVSNLNSANRGSAIRF</sequence>
<dbReference type="STRING" id="36022.A0A1V2LCX5"/>
<comment type="subcellular location">
    <subcellularLocation>
        <location evidence="2">Cytoplasm</location>
    </subcellularLocation>
    <subcellularLocation>
        <location evidence="1">Nucleus</location>
    </subcellularLocation>
</comment>
<reference evidence="7" key="1">
    <citation type="journal article" date="2017" name="Genome Announc.">
        <title>Genome sequences of Cyberlindnera fabianii 65, Pichia kudriavzevii 129, and Saccharomyces cerevisiae 131 isolated from fermented masau fruits in Zimbabwe.</title>
        <authorList>
            <person name="van Rijswijck I.M.H."/>
            <person name="Derks M.F.L."/>
            <person name="Abee T."/>
            <person name="de Ridder D."/>
            <person name="Smid E.J."/>
        </authorList>
    </citation>
    <scope>NUCLEOTIDE SEQUENCE [LARGE SCALE GENOMIC DNA]</scope>
    <source>
        <strain evidence="7">65</strain>
    </source>
</reference>
<organism evidence="6 7">
    <name type="scientific">Cyberlindnera fabianii</name>
    <name type="common">Yeast</name>
    <name type="synonym">Hansenula fabianii</name>
    <dbReference type="NCBI Taxonomy" id="36022"/>
    <lineage>
        <taxon>Eukaryota</taxon>
        <taxon>Fungi</taxon>
        <taxon>Dikarya</taxon>
        <taxon>Ascomycota</taxon>
        <taxon>Saccharomycotina</taxon>
        <taxon>Saccharomycetes</taxon>
        <taxon>Phaffomycetales</taxon>
        <taxon>Phaffomycetaceae</taxon>
        <taxon>Cyberlindnera</taxon>
    </lineage>
</organism>
<dbReference type="InterPro" id="IPR038739">
    <property type="entry name" value="ARMC8/Vid28"/>
</dbReference>
<protein>
    <submittedName>
        <fullName evidence="6">Vacuolar import and degradation protein 28</fullName>
    </submittedName>
</protein>
<dbReference type="InterPro" id="IPR011989">
    <property type="entry name" value="ARM-like"/>
</dbReference>
<evidence type="ECO:0000313" key="7">
    <source>
        <dbReference type="Proteomes" id="UP000189513"/>
    </source>
</evidence>
<evidence type="ECO:0000256" key="2">
    <source>
        <dbReference type="ARBA" id="ARBA00004496"/>
    </source>
</evidence>